<dbReference type="InterPro" id="IPR050282">
    <property type="entry name" value="Cycloisomerase_2"/>
</dbReference>
<evidence type="ECO:0000256" key="1">
    <source>
        <dbReference type="SAM" id="MobiDB-lite"/>
    </source>
</evidence>
<dbReference type="InterPro" id="IPR011045">
    <property type="entry name" value="N2O_reductase_N"/>
</dbReference>
<feature type="compositionally biased region" description="Low complexity" evidence="1">
    <location>
        <begin position="24"/>
        <end position="35"/>
    </location>
</feature>
<name>A0A3E0GV73_9PSEU</name>
<protein>
    <recommendedName>
        <fullName evidence="5">6-phosphogluconolactonase (Cycloisomerase 2 family)</fullName>
    </recommendedName>
</protein>
<evidence type="ECO:0008006" key="5">
    <source>
        <dbReference type="Google" id="ProtNLM"/>
    </source>
</evidence>
<dbReference type="Gene3D" id="2.130.10.10">
    <property type="entry name" value="YVTN repeat-like/Quinoprotein amine dehydrogenase"/>
    <property type="match status" value="3"/>
</dbReference>
<dbReference type="RefSeq" id="WP_116181181.1">
    <property type="nucleotide sequence ID" value="NZ_CP144375.1"/>
</dbReference>
<evidence type="ECO:0000256" key="2">
    <source>
        <dbReference type="SAM" id="Phobius"/>
    </source>
</evidence>
<accession>A0A3E0GV73</accession>
<reference evidence="3 4" key="1">
    <citation type="submission" date="2018-08" db="EMBL/GenBank/DDBJ databases">
        <title>Genomic Encyclopedia of Archaeal and Bacterial Type Strains, Phase II (KMG-II): from individual species to whole genera.</title>
        <authorList>
            <person name="Goeker M."/>
        </authorList>
    </citation>
    <scope>NUCLEOTIDE SEQUENCE [LARGE SCALE GENOMIC DNA]</scope>
    <source>
        <strain evidence="3 4">DSM 45791</strain>
    </source>
</reference>
<dbReference type="OrthoDB" id="9790815at2"/>
<feature type="transmembrane region" description="Helical" evidence="2">
    <location>
        <begin position="53"/>
        <end position="75"/>
    </location>
</feature>
<dbReference type="Proteomes" id="UP000256269">
    <property type="component" value="Unassembled WGS sequence"/>
</dbReference>
<keyword evidence="2" id="KW-0812">Transmembrane</keyword>
<proteinExistence type="predicted"/>
<gene>
    <name evidence="3" type="ORF">BCF44_12464</name>
</gene>
<keyword evidence="2" id="KW-0472">Membrane</keyword>
<dbReference type="GO" id="GO:0017057">
    <property type="term" value="F:6-phosphogluconolactonase activity"/>
    <property type="evidence" value="ECO:0007669"/>
    <property type="project" value="TreeGrafter"/>
</dbReference>
<sequence>MADKNEHSDIPQGQPQAFAPLPNAGSSSGSSAPPSWAVPQPPKRMRRGRSLTVVLAVVLTVVVATATALITSGFLRGGGAPVADQARTNAPAQQQPAAPTTTAPQQGLATQAVAPQQVPGDLRQGAVYVQSNDAISNVVVAYLRKPDGTLTEMGRYPTGGQGSGKFEDSAHGLVLGSAKGEASPTQNIDQEDLLFVTNAGSNTISVFRVEAGGLELITQVPSGGNRPVSLTVNNGMLYVLNSGETDRRLVLGPDDLLENCTTGDMPSVTGFRVTPAGNLMPIENSTRALSGRAMSGCAQVTFTPDGKTLIVTERIANIPGQTKDRKGAIDTFDVRFDGTLGERKVLDPSGAGPYGFNFLKDGTLLMTEQNGATANPGGGGAVSYHLNSDNSLKAINGTINDGQTDTCWIVVTRDQKTAYATSAFGGGAITAYRVGDNDSLQILYPHADAPDGKDASKQVVKDGLTDLVLSHDTNYLYQLNSVTGALQSFKVNPNGLLTHIEDHQVFQLEPFGQGGQAAPFGLVSW</sequence>
<dbReference type="SUPFAM" id="SSF50974">
    <property type="entry name" value="Nitrous oxide reductase, N-terminal domain"/>
    <property type="match status" value="1"/>
</dbReference>
<feature type="region of interest" description="Disordered" evidence="1">
    <location>
        <begin position="86"/>
        <end position="111"/>
    </location>
</feature>
<feature type="region of interest" description="Disordered" evidence="1">
    <location>
        <begin position="1"/>
        <end position="45"/>
    </location>
</feature>
<dbReference type="EMBL" id="QUNO01000024">
    <property type="protein sequence ID" value="REH29637.1"/>
    <property type="molecule type" value="Genomic_DNA"/>
</dbReference>
<organism evidence="3 4">
    <name type="scientific">Kutzneria buriramensis</name>
    <dbReference type="NCBI Taxonomy" id="1045776"/>
    <lineage>
        <taxon>Bacteria</taxon>
        <taxon>Bacillati</taxon>
        <taxon>Actinomycetota</taxon>
        <taxon>Actinomycetes</taxon>
        <taxon>Pseudonocardiales</taxon>
        <taxon>Pseudonocardiaceae</taxon>
        <taxon>Kutzneria</taxon>
    </lineage>
</organism>
<comment type="caution">
    <text evidence="3">The sequence shown here is derived from an EMBL/GenBank/DDBJ whole genome shotgun (WGS) entry which is preliminary data.</text>
</comment>
<dbReference type="PANTHER" id="PTHR30344">
    <property type="entry name" value="6-PHOSPHOGLUCONOLACTONASE-RELATED"/>
    <property type="match status" value="1"/>
</dbReference>
<dbReference type="PANTHER" id="PTHR30344:SF1">
    <property type="entry name" value="6-PHOSPHOGLUCONOLACTONASE"/>
    <property type="match status" value="1"/>
</dbReference>
<evidence type="ECO:0000313" key="3">
    <source>
        <dbReference type="EMBL" id="REH29637.1"/>
    </source>
</evidence>
<evidence type="ECO:0000313" key="4">
    <source>
        <dbReference type="Proteomes" id="UP000256269"/>
    </source>
</evidence>
<keyword evidence="2" id="KW-1133">Transmembrane helix</keyword>
<dbReference type="AlphaFoldDB" id="A0A3E0GV73"/>
<keyword evidence="4" id="KW-1185">Reference proteome</keyword>
<dbReference type="InterPro" id="IPR015943">
    <property type="entry name" value="WD40/YVTN_repeat-like_dom_sf"/>
</dbReference>